<accession>A0A914Z2M1</accession>
<dbReference type="WBParaSite" id="PSU_v2.g45.t1">
    <property type="protein sequence ID" value="PSU_v2.g45.t1"/>
    <property type="gene ID" value="PSU_v2.g45"/>
</dbReference>
<feature type="region of interest" description="Disordered" evidence="1">
    <location>
        <begin position="103"/>
        <end position="158"/>
    </location>
</feature>
<feature type="region of interest" description="Disordered" evidence="1">
    <location>
        <begin position="298"/>
        <end position="340"/>
    </location>
</feature>
<evidence type="ECO:0000313" key="3">
    <source>
        <dbReference type="WBParaSite" id="PSU_v2.g45.t1"/>
    </source>
</evidence>
<reference evidence="3" key="1">
    <citation type="submission" date="2022-11" db="UniProtKB">
        <authorList>
            <consortium name="WormBaseParasite"/>
        </authorList>
    </citation>
    <scope>IDENTIFICATION</scope>
</reference>
<keyword evidence="2" id="KW-1185">Reference proteome</keyword>
<name>A0A914Z2M1_9BILA</name>
<sequence length="340" mass="36111">MLTHVRAVRFRCALCDVGAFFCEDMRVHLMNRHCPSLHLVPDKYQGSAIPCMTTKESDELTQIVHQECPGQYRYTSGKIVTSENPKPHRPEASIEESILGSIRPPYISPKKERPKVPILSRSNKSPSRLVSANADNVNGLTPTKSNNTSATSQNEGRIVTPLKLIRTNANNNNSESSSSAPIPTTLASKLKLPGFKLLKPAADSTVSNNNNEASDSAPAAVEEAVIPDANQPSSSIAASPAIPEPPLQVPTPPPAVISPPAAIVPPAAIAPAEAIAPAAEAIAPAAEAMVEEIVIEVPPPVPTPPQQANEDAEPLDPFQPGPHIIERLETIDPVDPSPSY</sequence>
<organism evidence="2 3">
    <name type="scientific">Panagrolaimus superbus</name>
    <dbReference type="NCBI Taxonomy" id="310955"/>
    <lineage>
        <taxon>Eukaryota</taxon>
        <taxon>Metazoa</taxon>
        <taxon>Ecdysozoa</taxon>
        <taxon>Nematoda</taxon>
        <taxon>Chromadorea</taxon>
        <taxon>Rhabditida</taxon>
        <taxon>Tylenchina</taxon>
        <taxon>Panagrolaimomorpha</taxon>
        <taxon>Panagrolaimoidea</taxon>
        <taxon>Panagrolaimidae</taxon>
        <taxon>Panagrolaimus</taxon>
    </lineage>
</organism>
<evidence type="ECO:0000313" key="2">
    <source>
        <dbReference type="Proteomes" id="UP000887577"/>
    </source>
</evidence>
<protein>
    <submittedName>
        <fullName evidence="3">C2H2-type domain-containing protein</fullName>
    </submittedName>
</protein>
<dbReference type="AlphaFoldDB" id="A0A914Z2M1"/>
<evidence type="ECO:0000256" key="1">
    <source>
        <dbReference type="SAM" id="MobiDB-lite"/>
    </source>
</evidence>
<proteinExistence type="predicted"/>
<feature type="compositionally biased region" description="Polar residues" evidence="1">
    <location>
        <begin position="120"/>
        <end position="155"/>
    </location>
</feature>
<dbReference type="Proteomes" id="UP000887577">
    <property type="component" value="Unplaced"/>
</dbReference>